<dbReference type="NCBIfam" id="NF033471">
    <property type="entry name" value="J25_fam_lasso"/>
    <property type="match status" value="1"/>
</dbReference>
<comment type="caution">
    <text evidence="1">The sequence shown here is derived from an EMBL/GenBank/DDBJ whole genome shotgun (WGS) entry which is preliminary data.</text>
</comment>
<dbReference type="EMBL" id="ATGG01000011">
    <property type="protein sequence ID" value="EPF88081.1"/>
    <property type="molecule type" value="Genomic_DNA"/>
</dbReference>
<protein>
    <submittedName>
        <fullName evidence="1">Uncharacterized protein</fullName>
    </submittedName>
</protein>
<evidence type="ECO:0000313" key="1">
    <source>
        <dbReference type="EMBL" id="EPF88081.1"/>
    </source>
</evidence>
<dbReference type="Proteomes" id="UP000014523">
    <property type="component" value="Unassembled WGS sequence"/>
</dbReference>
<dbReference type="AlphaFoldDB" id="A0A829HK39"/>
<dbReference type="RefSeq" id="WP_016660248.1">
    <property type="nucleotide sequence ID" value="NZ_ASQH01000001.1"/>
</dbReference>
<sequence length="50" mass="5725">MKNLNKMFKKEQKYHKQLKVISVKGSASKMTLGGKGPIFETWVTEGNYYG</sequence>
<keyword evidence="2" id="KW-1185">Reference proteome</keyword>
<organism evidence="1 2">
    <name type="scientific">Acinetobacter gyllenbergii CIP 110306 = MTCC 11365</name>
    <dbReference type="NCBI Taxonomy" id="1217657"/>
    <lineage>
        <taxon>Bacteria</taxon>
        <taxon>Pseudomonadati</taxon>
        <taxon>Pseudomonadota</taxon>
        <taxon>Gammaproteobacteria</taxon>
        <taxon>Moraxellales</taxon>
        <taxon>Moraxellaceae</taxon>
        <taxon>Acinetobacter</taxon>
    </lineage>
</organism>
<accession>A0A829HK39</accession>
<evidence type="ECO:0000313" key="2">
    <source>
        <dbReference type="Proteomes" id="UP000014523"/>
    </source>
</evidence>
<name>A0A829HK39_9GAMM</name>
<gene>
    <name evidence="1" type="ORF">F957_01368</name>
</gene>
<proteinExistence type="predicted"/>
<reference evidence="1 2" key="1">
    <citation type="submission" date="2013-06" db="EMBL/GenBank/DDBJ databases">
        <title>The Genome Sequence of Acinetobacter gyllenbergii CIP 110306.</title>
        <authorList>
            <consortium name="The Broad Institute Genome Sequencing Platform"/>
            <consortium name="The Broad Institute Genome Sequencing Center for Infectious Disease"/>
            <person name="Cerqueira G."/>
            <person name="Feldgarden M."/>
            <person name="Courvalin P."/>
            <person name="Perichon B."/>
            <person name="Grillot-Courvalin C."/>
            <person name="Clermont D."/>
            <person name="Rocha E."/>
            <person name="Yoon E.-J."/>
            <person name="Nemec A."/>
            <person name="Young S.K."/>
            <person name="Zeng Q."/>
            <person name="Gargeya S."/>
            <person name="Fitzgerald M."/>
            <person name="Abouelleil A."/>
            <person name="Alvarado L."/>
            <person name="Berlin A.M."/>
            <person name="Chapman S.B."/>
            <person name="Dewar J."/>
            <person name="Goldberg J."/>
            <person name="Griggs A."/>
            <person name="Gujja S."/>
            <person name="Hansen M."/>
            <person name="Howarth C."/>
            <person name="Imamovic A."/>
            <person name="Larimer J."/>
            <person name="McCowan C."/>
            <person name="Murphy C."/>
            <person name="Pearson M."/>
            <person name="Priest M."/>
            <person name="Roberts A."/>
            <person name="Saif S."/>
            <person name="Shea T."/>
            <person name="Sykes S."/>
            <person name="Wortman J."/>
            <person name="Nusbaum C."/>
            <person name="Birren B."/>
        </authorList>
    </citation>
    <scope>NUCLEOTIDE SEQUENCE [LARGE SCALE GENOMIC DNA]</scope>
    <source>
        <strain evidence="1 2">CIP 110306</strain>
    </source>
</reference>